<feature type="compositionally biased region" description="Basic residues" evidence="1">
    <location>
        <begin position="177"/>
        <end position="187"/>
    </location>
</feature>
<dbReference type="EMBL" id="CM029045">
    <property type="protein sequence ID" value="KAG2597873.1"/>
    <property type="molecule type" value="Genomic_DNA"/>
</dbReference>
<comment type="caution">
    <text evidence="2">The sequence shown here is derived from an EMBL/GenBank/DDBJ whole genome shotgun (WGS) entry which is preliminary data.</text>
</comment>
<protein>
    <submittedName>
        <fullName evidence="2">Uncharacterized protein</fullName>
    </submittedName>
</protein>
<dbReference type="Proteomes" id="UP000823388">
    <property type="component" value="Chromosome 5K"/>
</dbReference>
<feature type="region of interest" description="Disordered" evidence="1">
    <location>
        <begin position="238"/>
        <end position="272"/>
    </location>
</feature>
<name>A0A8T0SLJ7_PANVG</name>
<reference evidence="2" key="1">
    <citation type="submission" date="2020-05" db="EMBL/GenBank/DDBJ databases">
        <title>WGS assembly of Panicum virgatum.</title>
        <authorList>
            <person name="Lovell J.T."/>
            <person name="Jenkins J."/>
            <person name="Shu S."/>
            <person name="Juenger T.E."/>
            <person name="Schmutz J."/>
        </authorList>
    </citation>
    <scope>NUCLEOTIDE SEQUENCE</scope>
    <source>
        <strain evidence="2">AP13</strain>
    </source>
</reference>
<evidence type="ECO:0000313" key="3">
    <source>
        <dbReference type="Proteomes" id="UP000823388"/>
    </source>
</evidence>
<dbReference type="AlphaFoldDB" id="A0A8T0SLJ7"/>
<keyword evidence="3" id="KW-1185">Reference proteome</keyword>
<proteinExistence type="predicted"/>
<feature type="compositionally biased region" description="Basic and acidic residues" evidence="1">
    <location>
        <begin position="152"/>
        <end position="164"/>
    </location>
</feature>
<accession>A0A8T0SLJ7</accession>
<feature type="region of interest" description="Disordered" evidence="1">
    <location>
        <begin position="1"/>
        <end position="214"/>
    </location>
</feature>
<organism evidence="2 3">
    <name type="scientific">Panicum virgatum</name>
    <name type="common">Blackwell switchgrass</name>
    <dbReference type="NCBI Taxonomy" id="38727"/>
    <lineage>
        <taxon>Eukaryota</taxon>
        <taxon>Viridiplantae</taxon>
        <taxon>Streptophyta</taxon>
        <taxon>Embryophyta</taxon>
        <taxon>Tracheophyta</taxon>
        <taxon>Spermatophyta</taxon>
        <taxon>Magnoliopsida</taxon>
        <taxon>Liliopsida</taxon>
        <taxon>Poales</taxon>
        <taxon>Poaceae</taxon>
        <taxon>PACMAD clade</taxon>
        <taxon>Panicoideae</taxon>
        <taxon>Panicodae</taxon>
        <taxon>Paniceae</taxon>
        <taxon>Panicinae</taxon>
        <taxon>Panicum</taxon>
        <taxon>Panicum sect. Hiantes</taxon>
    </lineage>
</organism>
<sequence length="286" mass="30257">MRVQWSGGATRTIKIQLAQRHPLWLGRKLEARKPNPKNLSPNPKNPKPNSGSNPRYPKYPNNPNSTQPKYICSADLQPGPPAHHGTTLPKPSAPPYAHCSQAPTPAHQPAARPPPGLLPHSPLHAARGAQPSLSSMSARQGGPRACGGAAARGERPAGRTRGAEPRAATHGGCDTRRRTRRGARFRPPRPPPWLPPAASSSLAGFAGGGGRIRADPLRARAPRCGGHGRGPLAPSLSLSPPHLAFPPVPSAAAPPSPAAAAHRPRGRAEEHRRAAACRLEDLRHIW</sequence>
<evidence type="ECO:0000313" key="2">
    <source>
        <dbReference type="EMBL" id="KAG2597873.1"/>
    </source>
</evidence>
<feature type="compositionally biased region" description="Pro residues" evidence="1">
    <location>
        <begin position="243"/>
        <end position="257"/>
    </location>
</feature>
<feature type="compositionally biased region" description="Low complexity" evidence="1">
    <location>
        <begin position="36"/>
        <end position="64"/>
    </location>
</feature>
<feature type="compositionally biased region" description="Low complexity" evidence="1">
    <location>
        <begin position="138"/>
        <end position="151"/>
    </location>
</feature>
<evidence type="ECO:0000256" key="1">
    <source>
        <dbReference type="SAM" id="MobiDB-lite"/>
    </source>
</evidence>
<gene>
    <name evidence="2" type="ORF">PVAP13_5KG312307</name>
</gene>